<dbReference type="AlphaFoldDB" id="A0A1S1HM50"/>
<proteinExistence type="predicted"/>
<keyword evidence="4" id="KW-1185">Reference proteome</keyword>
<dbReference type="InterPro" id="IPR036086">
    <property type="entry name" value="ParB/Sulfiredoxin_sf"/>
</dbReference>
<dbReference type="EMBL" id="ABMABF030000044">
    <property type="protein sequence ID" value="EMJ5136558.1"/>
    <property type="molecule type" value="Genomic_DNA"/>
</dbReference>
<dbReference type="RefSeq" id="WP_070929814.1">
    <property type="nucleotide sequence ID" value="NZ_CANMXG010000007.1"/>
</dbReference>
<dbReference type="EMBL" id="ABMABF030000015">
    <property type="protein sequence ID" value="EMJ5136005.1"/>
    <property type="molecule type" value="Genomic_DNA"/>
</dbReference>
<evidence type="ECO:0000313" key="3">
    <source>
        <dbReference type="EMBL" id="OHT22501.1"/>
    </source>
</evidence>
<reference evidence="1" key="2">
    <citation type="submission" date="2024-02" db="EMBL/GenBank/DDBJ databases">
        <authorList>
            <consortium name="Clinical and Environmental Microbiology Branch: Whole genome sequencing antimicrobial resistance pathogens in the healthcare setting"/>
        </authorList>
    </citation>
    <scope>NUCLEOTIDE SEQUENCE</scope>
    <source>
        <strain evidence="1">2021GO-0154</strain>
    </source>
</reference>
<reference evidence="3 4" key="1">
    <citation type="submission" date="2016-03" db="EMBL/GenBank/DDBJ databases">
        <title>Genome sequence of Providencia stuartii strain, isolated from the salivary glands of larval Lucilia sericata.</title>
        <authorList>
            <person name="Yuan Y."/>
            <person name="Zhang Y."/>
            <person name="Fu S."/>
            <person name="Crippen T.L."/>
            <person name="Visi D."/>
            <person name="Benbow M.E."/>
            <person name="Allen M."/>
            <person name="Tomberlin J.K."/>
            <person name="Sze S.-H."/>
            <person name="Tarone A.M."/>
        </authorList>
    </citation>
    <scope>NUCLEOTIDE SEQUENCE [LARGE SCALE GENOMIC DNA]</scope>
    <source>
        <strain evidence="3 4">Crippen</strain>
    </source>
</reference>
<dbReference type="OrthoDB" id="8565623at2"/>
<gene>
    <name evidence="3" type="ORF">A3Q29_10235</name>
    <name evidence="1" type="ORF">RG298_003784</name>
    <name evidence="2" type="ORF">RG298_004372</name>
</gene>
<name>A0A1S1HM50_PROST</name>
<protein>
    <submittedName>
        <fullName evidence="1">ParB N-terminal domain-containing protein</fullName>
    </submittedName>
</protein>
<evidence type="ECO:0000313" key="4">
    <source>
        <dbReference type="Proteomes" id="UP000179588"/>
    </source>
</evidence>
<dbReference type="EMBL" id="LVIE01000223">
    <property type="protein sequence ID" value="OHT22501.1"/>
    <property type="molecule type" value="Genomic_DNA"/>
</dbReference>
<dbReference type="CDD" id="cd16400">
    <property type="entry name" value="ParB_Srx_like_nuclease"/>
    <property type="match status" value="1"/>
</dbReference>
<evidence type="ECO:0000313" key="1">
    <source>
        <dbReference type="EMBL" id="EMJ5136005.1"/>
    </source>
</evidence>
<comment type="caution">
    <text evidence="3">The sequence shown here is derived from an EMBL/GenBank/DDBJ whole genome shotgun (WGS) entry which is preliminary data.</text>
</comment>
<evidence type="ECO:0000313" key="2">
    <source>
        <dbReference type="EMBL" id="EMJ5136558.1"/>
    </source>
</evidence>
<accession>A0A1S1HM50</accession>
<dbReference type="Gene3D" id="3.90.1530.10">
    <property type="entry name" value="Conserved hypothetical protein from pyrococcus furiosus pfu- 392566-001, ParB domain"/>
    <property type="match status" value="1"/>
</dbReference>
<sequence length="136" mass="15928">MTSNIYHIELKPIQFLCSSEETDKQHIDYLSHKIVSDGTWTTPIPCEIHTGIIMDGNHRYQVAKQLKLSLLPCILLSYQDNRVKVNYQNSDKPYDIQKIFEAILYQNKLLPYKTTKHHFSPFLPTINVNLDLLKRL</sequence>
<organism evidence="3 4">
    <name type="scientific">Providencia stuartii</name>
    <dbReference type="NCBI Taxonomy" id="588"/>
    <lineage>
        <taxon>Bacteria</taxon>
        <taxon>Pseudomonadati</taxon>
        <taxon>Pseudomonadota</taxon>
        <taxon>Gammaproteobacteria</taxon>
        <taxon>Enterobacterales</taxon>
        <taxon>Morganellaceae</taxon>
        <taxon>Providencia</taxon>
    </lineage>
</organism>
<dbReference type="SUPFAM" id="SSF110849">
    <property type="entry name" value="ParB/Sulfiredoxin"/>
    <property type="match status" value="1"/>
</dbReference>
<dbReference type="Proteomes" id="UP000179588">
    <property type="component" value="Unassembled WGS sequence"/>
</dbReference>